<accession>A0A238V1H1</accession>
<keyword evidence="1" id="KW-0732">Signal</keyword>
<keyword evidence="3" id="KW-1185">Reference proteome</keyword>
<feature type="chain" id="PRO_5012895832" evidence="1">
    <location>
        <begin position="21"/>
        <end position="81"/>
    </location>
</feature>
<sequence>MTRLFAIAAGMICVAAAAWAATGALDDGGPTVIEIEVTAGKLSECRATLAQVARMPAVSDSGTPILFGVNEDLPTVACVVR</sequence>
<evidence type="ECO:0000256" key="1">
    <source>
        <dbReference type="SAM" id="SignalP"/>
    </source>
</evidence>
<dbReference type="Proteomes" id="UP000198417">
    <property type="component" value="Unassembled WGS sequence"/>
</dbReference>
<dbReference type="RefSeq" id="WP_089268888.1">
    <property type="nucleotide sequence ID" value="NZ_FZNN01000001.1"/>
</dbReference>
<reference evidence="2 3" key="1">
    <citation type="submission" date="2017-06" db="EMBL/GenBank/DDBJ databases">
        <authorList>
            <person name="Kim H.J."/>
            <person name="Triplett B.A."/>
        </authorList>
    </citation>
    <scope>NUCLEOTIDE SEQUENCE [LARGE SCALE GENOMIC DNA]</scope>
    <source>
        <strain evidence="2 3">DSM 29052</strain>
    </source>
</reference>
<proteinExistence type="predicted"/>
<name>A0A238V1H1_9RHOB</name>
<protein>
    <submittedName>
        <fullName evidence="2">Uncharacterized protein</fullName>
    </submittedName>
</protein>
<evidence type="ECO:0000313" key="3">
    <source>
        <dbReference type="Proteomes" id="UP000198417"/>
    </source>
</evidence>
<organism evidence="2 3">
    <name type="scientific">Puniceibacterium sediminis</name>
    <dbReference type="NCBI Taxonomy" id="1608407"/>
    <lineage>
        <taxon>Bacteria</taxon>
        <taxon>Pseudomonadati</taxon>
        <taxon>Pseudomonadota</taxon>
        <taxon>Alphaproteobacteria</taxon>
        <taxon>Rhodobacterales</taxon>
        <taxon>Paracoccaceae</taxon>
        <taxon>Puniceibacterium</taxon>
    </lineage>
</organism>
<dbReference type="AlphaFoldDB" id="A0A238V1H1"/>
<feature type="signal peptide" evidence="1">
    <location>
        <begin position="1"/>
        <end position="20"/>
    </location>
</feature>
<gene>
    <name evidence="2" type="ORF">SAMN06265370_101469</name>
</gene>
<evidence type="ECO:0000313" key="2">
    <source>
        <dbReference type="EMBL" id="SNR28068.1"/>
    </source>
</evidence>
<dbReference type="OrthoDB" id="7866522at2"/>
<dbReference type="EMBL" id="FZNN01000001">
    <property type="protein sequence ID" value="SNR28068.1"/>
    <property type="molecule type" value="Genomic_DNA"/>
</dbReference>